<organism evidence="6">
    <name type="scientific">Enterobius vermicularis</name>
    <name type="common">Human pinworm</name>
    <dbReference type="NCBI Taxonomy" id="51028"/>
    <lineage>
        <taxon>Eukaryota</taxon>
        <taxon>Metazoa</taxon>
        <taxon>Ecdysozoa</taxon>
        <taxon>Nematoda</taxon>
        <taxon>Chromadorea</taxon>
        <taxon>Rhabditida</taxon>
        <taxon>Spirurina</taxon>
        <taxon>Oxyuridomorpha</taxon>
        <taxon>Oxyuroidea</taxon>
        <taxon>Oxyuridae</taxon>
        <taxon>Enterobius</taxon>
    </lineage>
</organism>
<feature type="coiled-coil region" evidence="1">
    <location>
        <begin position="1069"/>
        <end position="1117"/>
    </location>
</feature>
<evidence type="ECO:0000259" key="3">
    <source>
        <dbReference type="PROSITE" id="PS50021"/>
    </source>
</evidence>
<dbReference type="Pfam" id="PF03836">
    <property type="entry name" value="RasGAP_C"/>
    <property type="match status" value="1"/>
</dbReference>
<dbReference type="STRING" id="51028.A0A158Q9T5"/>
<dbReference type="InterPro" id="IPR000593">
    <property type="entry name" value="RasGAP_C"/>
</dbReference>
<evidence type="ECO:0000313" key="4">
    <source>
        <dbReference type="EMBL" id="VDD87596.1"/>
    </source>
</evidence>
<reference evidence="6" key="1">
    <citation type="submission" date="2016-04" db="UniProtKB">
        <authorList>
            <consortium name="WormBaseParasite"/>
        </authorList>
    </citation>
    <scope>IDENTIFICATION</scope>
</reference>
<dbReference type="PANTHER" id="PTHR14149:SF14">
    <property type="entry name" value="CALPONIN-HOMOLOGY (CH) DOMAIN-CONTAINING PROTEIN"/>
    <property type="match status" value="1"/>
</dbReference>
<evidence type="ECO:0000313" key="6">
    <source>
        <dbReference type="WBParaSite" id="EVEC_0000303101-mRNA-1"/>
    </source>
</evidence>
<dbReference type="GO" id="GO:0005938">
    <property type="term" value="C:cell cortex"/>
    <property type="evidence" value="ECO:0007669"/>
    <property type="project" value="TreeGrafter"/>
</dbReference>
<dbReference type="AlphaFoldDB" id="A0A158Q9T5"/>
<feature type="domain" description="Calponin-homology (CH)" evidence="3">
    <location>
        <begin position="57"/>
        <end position="173"/>
    </location>
</feature>
<proteinExistence type="predicted"/>
<keyword evidence="1" id="KW-0175">Coiled coil</keyword>
<dbReference type="PANTHER" id="PTHR14149">
    <property type="entry name" value="RAS GTPASE-ACTIVATING PROTEIN WITH IQ MOTIF"/>
    <property type="match status" value="1"/>
</dbReference>
<dbReference type="PROSITE" id="PS50021">
    <property type="entry name" value="CH"/>
    <property type="match status" value="1"/>
</dbReference>
<dbReference type="GO" id="GO:1903479">
    <property type="term" value="P:mitotic actomyosin contractile ring assembly actin filament organization"/>
    <property type="evidence" value="ECO:0007669"/>
    <property type="project" value="TreeGrafter"/>
</dbReference>
<sequence>MATITHITELRVAVRSPTRLYDLDTSKFSISSINENITYTADQLDEKRENRRIYDYMCRLLEVRNWIAECLQMENIPGITDLETDLSNGVLLAQIGNFIDPNIVPVGKIVDINREHYNKLGLMYRHTDNIMLWRRAVESIRFPEVFIPETSDIYEGRNVRTIFCIYALAIHLFRLRRAPPIRSQAYNAVFSPQAVEEMRERLKDSTIPTFSDVSGELSKTPAAEAEKAVNLRFKESLRDPDLLLAFLKSPEVALLYVDDSLIIPYHEALTNLQSTQRDGAEPSVSQIQNVIISVNEKQGLQKLETLLQKSPEFDLAEIVTVLYNLRIEEIMEHAKSLYAEELFKKRQSLGAPLRTAEIEDVIEAVNFCIRVKFCVMDNDAERLYELLNNSHTSFAEKLNEDLKSEYLAVFREAYAGKDKNFILGTGEIEKLVENAGNTLWLRRACETNDEVLLEKAVGDVDGFKKNYAAAYMVAMKKLNNYDLTKAAETIQKRIIKKENSLVEEEQKKQSEETEAAKKKEEAAARIQPHSPNPSLRVVRKFVPHLIPSKEDAEKEAEISENKSRVTKLMHVNHRLNDAIRELDNKIGLVVKNRQSLEELMEHREKVMKATADESITKKTSFRKRDQDQWNGFEVVIYHLQTQPEYLTRLIRNYKEKEEVVTDLIRRPILPIFNYAVEEREEFLFISLVHQIIREEISTLAKPNGLGKSFAVTVTKLLKRLLVEKAVFNPNIAELRRELGKKENAIDVFNLDAEDIFESKMQHKPKDVKEAAENEEVKKILEKSKEYLSRWAIRFAEVVFAVDLPIPSVCITLAIAGWIYKSCYEEQIIIGQPDGTKSPLAEETKKMLAAISKIIIFGTANVGYGKDKWYLTSLNTTIKQVNGYALTFFKKLIKGEAQYQRDKYSDILSKHQPTLHISLQHLNVLHRNLKENIDTIFMASDAPLKNLVTQLSPPSADQELYVTLHLHPLSANLKSAEEEAEERFEKTKKGIVECLLCHCPGEDVPAMLESDVTVKQEDEFKRLPHADASTSNLTQQKDRIAANLKVLEGAKLVTKENKYQRMVNEIAKDINREQRYRKEREEQLARLRDAIVQLEEQKEEYNKTMEAYNEYLKKCLENLCLTVRRPSIKPDSVRASKIIAQRKSLDAVQKCKFATEKLDKKGILLSIDGTDSLKESVPLISSQKSHILFPESTDSTNPPSSERIRRYNKAIFEIATTNRPGILSLTVHDQKRPNTACEINFQELLEAKYREEEKIKYAEKFNFDVNNLIALLNTKFYLK</sequence>
<dbReference type="GO" id="GO:0051015">
    <property type="term" value="F:actin filament binding"/>
    <property type="evidence" value="ECO:0007669"/>
    <property type="project" value="TreeGrafter"/>
</dbReference>
<dbReference type="Gene3D" id="1.10.418.10">
    <property type="entry name" value="Calponin-like domain"/>
    <property type="match status" value="1"/>
</dbReference>
<protein>
    <submittedName>
        <fullName evidence="6">Calponin-homology (CH) domain-containing protein</fullName>
    </submittedName>
</protein>
<evidence type="ECO:0000256" key="2">
    <source>
        <dbReference type="SAM" id="MobiDB-lite"/>
    </source>
</evidence>
<keyword evidence="5" id="KW-1185">Reference proteome</keyword>
<feature type="compositionally biased region" description="Basic and acidic residues" evidence="2">
    <location>
        <begin position="502"/>
        <end position="523"/>
    </location>
</feature>
<dbReference type="OrthoDB" id="775356at2759"/>
<gene>
    <name evidence="4" type="ORF">EVEC_LOCUS2739</name>
</gene>
<dbReference type="WBParaSite" id="EVEC_0000303101-mRNA-1">
    <property type="protein sequence ID" value="EVEC_0000303101-mRNA-1"/>
    <property type="gene ID" value="EVEC_0000303101"/>
</dbReference>
<dbReference type="SUPFAM" id="SSF47576">
    <property type="entry name" value="Calponin-homology domain, CH-domain"/>
    <property type="match status" value="1"/>
</dbReference>
<dbReference type="GO" id="GO:0005516">
    <property type="term" value="F:calmodulin binding"/>
    <property type="evidence" value="ECO:0007669"/>
    <property type="project" value="TreeGrafter"/>
</dbReference>
<evidence type="ECO:0000313" key="5">
    <source>
        <dbReference type="Proteomes" id="UP000274131"/>
    </source>
</evidence>
<dbReference type="SMART" id="SM00033">
    <property type="entry name" value="CH"/>
    <property type="match status" value="1"/>
</dbReference>
<name>A0A158Q9T5_ENTVE</name>
<reference evidence="4 5" key="2">
    <citation type="submission" date="2018-10" db="EMBL/GenBank/DDBJ databases">
        <authorList>
            <consortium name="Pathogen Informatics"/>
        </authorList>
    </citation>
    <scope>NUCLEOTIDE SEQUENCE [LARGE SCALE GENOMIC DNA]</scope>
</reference>
<evidence type="ECO:0000256" key="1">
    <source>
        <dbReference type="SAM" id="Coils"/>
    </source>
</evidence>
<dbReference type="EMBL" id="UXUI01007442">
    <property type="protein sequence ID" value="VDD87596.1"/>
    <property type="molecule type" value="Genomic_DNA"/>
</dbReference>
<dbReference type="SUPFAM" id="SSF48350">
    <property type="entry name" value="GTPase activation domain, GAP"/>
    <property type="match status" value="1"/>
</dbReference>
<dbReference type="GO" id="GO:0005096">
    <property type="term" value="F:GTPase activator activity"/>
    <property type="evidence" value="ECO:0007669"/>
    <property type="project" value="TreeGrafter"/>
</dbReference>
<dbReference type="Proteomes" id="UP000274131">
    <property type="component" value="Unassembled WGS sequence"/>
</dbReference>
<dbReference type="Pfam" id="PF00307">
    <property type="entry name" value="CH"/>
    <property type="match status" value="1"/>
</dbReference>
<dbReference type="InterPro" id="IPR001715">
    <property type="entry name" value="CH_dom"/>
</dbReference>
<accession>A0A158Q9T5</accession>
<feature type="region of interest" description="Disordered" evidence="2">
    <location>
        <begin position="502"/>
        <end position="534"/>
    </location>
</feature>
<dbReference type="SUPFAM" id="SSF143885">
    <property type="entry name" value="RGC domain-like"/>
    <property type="match status" value="1"/>
</dbReference>
<dbReference type="Gene3D" id="1.10.506.10">
    <property type="entry name" value="GTPase Activation - p120gap, domain 1"/>
    <property type="match status" value="2"/>
</dbReference>
<dbReference type="InterPro" id="IPR036872">
    <property type="entry name" value="CH_dom_sf"/>
</dbReference>
<dbReference type="InterPro" id="IPR008936">
    <property type="entry name" value="Rho_GTPase_activation_prot"/>
</dbReference>